<dbReference type="Gene3D" id="3.40.640.10">
    <property type="entry name" value="Type I PLP-dependent aspartate aminotransferase-like (Major domain)"/>
    <property type="match status" value="1"/>
</dbReference>
<accession>A0ABU1D6Y6</accession>
<dbReference type="Pfam" id="PF00155">
    <property type="entry name" value="Aminotran_1_2"/>
    <property type="match status" value="1"/>
</dbReference>
<dbReference type="InterPro" id="IPR015421">
    <property type="entry name" value="PyrdxlP-dep_Trfase_major"/>
</dbReference>
<evidence type="ECO:0000256" key="2">
    <source>
        <dbReference type="ARBA" id="ARBA00022576"/>
    </source>
</evidence>
<proteinExistence type="predicted"/>
<keyword evidence="3 5" id="KW-0808">Transferase</keyword>
<comment type="cofactor">
    <cofactor evidence="1">
        <name>pyridoxal 5'-phosphate</name>
        <dbReference type="ChEBI" id="CHEBI:597326"/>
    </cofactor>
</comment>
<dbReference type="InterPro" id="IPR015422">
    <property type="entry name" value="PyrdxlP-dep_Trfase_small"/>
</dbReference>
<comment type="caution">
    <text evidence="5">The sequence shown here is derived from an EMBL/GenBank/DDBJ whole genome shotgun (WGS) entry which is preliminary data.</text>
</comment>
<dbReference type="Proteomes" id="UP001232156">
    <property type="component" value="Unassembled WGS sequence"/>
</dbReference>
<evidence type="ECO:0000256" key="3">
    <source>
        <dbReference type="ARBA" id="ARBA00022679"/>
    </source>
</evidence>
<dbReference type="InterPro" id="IPR015424">
    <property type="entry name" value="PyrdxlP-dep_Trfase"/>
</dbReference>
<evidence type="ECO:0000259" key="4">
    <source>
        <dbReference type="Pfam" id="PF00155"/>
    </source>
</evidence>
<sequence length="402" mass="44660">MNPRLDTLHPYPFEKLRRLLAPITPSTSQKPIDLSIGEPRHPTPGFVIDAMKAAMPGLAFYPPTKGLAQLRGAIAQWIGRRYAIAPPDPDTQILPVQGSREALFAFAQAVVDPRGDAIVICPNPFYQIYEGAALLAGATPWYLNADAERGHGYDWASIPEDVLRRTQLLYVCSPGNPSGHVLQLDDWRRLFELSDRYGFVIAADECYSEIHFDDAQPPMGALQAAAKLGRHDFRRLVSFSSLSKRSSLPGLRSGYVAGDAGILERFLLYRTYHGSAMSRVVAEASIAAWNDAHHVRENRRLYREKFDAVLPVLAPVLNVQRPQGGFFLWSPTPFDDTDFVQQLYAATGVTTLPGSFLAREAHGMNPGRNRIRIALVASLEDCLEAARRIAEFCTSIRNTHEH</sequence>
<gene>
    <name evidence="5" type="primary">dapC</name>
    <name evidence="5" type="ORF">Q8947_09455</name>
</gene>
<dbReference type="InterPro" id="IPR050881">
    <property type="entry name" value="LL-DAP_aminotransferase"/>
</dbReference>
<protein>
    <submittedName>
        <fullName evidence="5">Succinyldiaminopimelate transaminase</fullName>
        <ecNumber evidence="5">2.6.1.17</ecNumber>
    </submittedName>
</protein>
<keyword evidence="2 5" id="KW-0032">Aminotransferase</keyword>
<dbReference type="SUPFAM" id="SSF53383">
    <property type="entry name" value="PLP-dependent transferases"/>
    <property type="match status" value="1"/>
</dbReference>
<dbReference type="PANTHER" id="PTHR42832">
    <property type="entry name" value="AMINO ACID AMINOTRANSFERASE"/>
    <property type="match status" value="1"/>
</dbReference>
<dbReference type="RefSeq" id="WP_347287124.1">
    <property type="nucleotide sequence ID" value="NZ_JAUZQE010000019.1"/>
</dbReference>
<dbReference type="InterPro" id="IPR019878">
    <property type="entry name" value="DapC_beta/gammaproteobac"/>
</dbReference>
<keyword evidence="6" id="KW-1185">Reference proteome</keyword>
<dbReference type="EC" id="2.6.1.17" evidence="5"/>
<evidence type="ECO:0000256" key="1">
    <source>
        <dbReference type="ARBA" id="ARBA00001933"/>
    </source>
</evidence>
<name>A0ABU1D6Y6_9BURK</name>
<evidence type="ECO:0000313" key="6">
    <source>
        <dbReference type="Proteomes" id="UP001232156"/>
    </source>
</evidence>
<feature type="domain" description="Aminotransferase class I/classII large" evidence="4">
    <location>
        <begin position="30"/>
        <end position="389"/>
    </location>
</feature>
<dbReference type="PANTHER" id="PTHR42832:SF3">
    <property type="entry name" value="L-GLUTAMINE--4-(METHYLSULFANYL)-2-OXOBUTANOATE AMINOTRANSFERASE"/>
    <property type="match status" value="1"/>
</dbReference>
<reference evidence="5 6" key="1">
    <citation type="submission" date="2023-08" db="EMBL/GenBank/DDBJ databases">
        <title>Alcaligenaceae gen. nov., a novel taxon isolated from the sludge of Yixing Pesticide Factory.</title>
        <authorList>
            <person name="Ruan L."/>
        </authorList>
    </citation>
    <scope>NUCLEOTIDE SEQUENCE [LARGE SCALE GENOMIC DNA]</scope>
    <source>
        <strain evidence="5 6">LG-2</strain>
    </source>
</reference>
<dbReference type="NCBIfam" id="TIGR03538">
    <property type="entry name" value="DapC_gpp"/>
    <property type="match status" value="1"/>
</dbReference>
<organism evidence="5 6">
    <name type="scientific">Yanghanlia caeni</name>
    <dbReference type="NCBI Taxonomy" id="3064283"/>
    <lineage>
        <taxon>Bacteria</taxon>
        <taxon>Pseudomonadati</taxon>
        <taxon>Pseudomonadota</taxon>
        <taxon>Betaproteobacteria</taxon>
        <taxon>Burkholderiales</taxon>
        <taxon>Alcaligenaceae</taxon>
        <taxon>Yanghanlia</taxon>
    </lineage>
</organism>
<evidence type="ECO:0000313" key="5">
    <source>
        <dbReference type="EMBL" id="MDR4126206.1"/>
    </source>
</evidence>
<dbReference type="InterPro" id="IPR004839">
    <property type="entry name" value="Aminotransferase_I/II_large"/>
</dbReference>
<dbReference type="GO" id="GO:0009016">
    <property type="term" value="F:succinyldiaminopimelate transaminase activity"/>
    <property type="evidence" value="ECO:0007669"/>
    <property type="project" value="UniProtKB-EC"/>
</dbReference>
<dbReference type="Gene3D" id="3.90.1150.10">
    <property type="entry name" value="Aspartate Aminotransferase, domain 1"/>
    <property type="match status" value="1"/>
</dbReference>
<dbReference type="EMBL" id="JAUZQE010000019">
    <property type="protein sequence ID" value="MDR4126206.1"/>
    <property type="molecule type" value="Genomic_DNA"/>
</dbReference>
<dbReference type="CDD" id="cd00609">
    <property type="entry name" value="AAT_like"/>
    <property type="match status" value="1"/>
</dbReference>